<dbReference type="InterPro" id="IPR045523">
    <property type="entry name" value="GASH"/>
</dbReference>
<evidence type="ECO:0000313" key="4">
    <source>
        <dbReference type="EMBL" id="MFC5510618.1"/>
    </source>
</evidence>
<evidence type="ECO:0000256" key="1">
    <source>
        <dbReference type="SAM" id="Coils"/>
    </source>
</evidence>
<proteinExistence type="predicted"/>
<dbReference type="RefSeq" id="WP_379718087.1">
    <property type="nucleotide sequence ID" value="NZ_JBHSMS010000023.1"/>
</dbReference>
<dbReference type="Proteomes" id="UP001596031">
    <property type="component" value="Unassembled WGS sequence"/>
</dbReference>
<comment type="caution">
    <text evidence="4">The sequence shown here is derived from an EMBL/GenBank/DDBJ whole genome shotgun (WGS) entry which is preliminary data.</text>
</comment>
<feature type="domain" description="GTPase-associated system helical" evidence="3">
    <location>
        <begin position="6"/>
        <end position="426"/>
    </location>
</feature>
<feature type="compositionally biased region" description="Low complexity" evidence="2">
    <location>
        <begin position="144"/>
        <end position="163"/>
    </location>
</feature>
<keyword evidence="1" id="KW-0175">Coiled coil</keyword>
<sequence>MGKMLTDLISAGLVTKLDGHDDRLGKINRAAAVLAQALRKDRQLLIPAVLTGLNANATINDAMMLKAEQALQSEWPTVATVHTDQPISLYRALLLDACQQAGDGANAAVIWYTAADTLRYSPLDREATAVREMMQEMAHRAEEAAVASAVPQESSESRSSSSSPRKATSEIENARVDRDAFELRIAAALGQTSRNGKALTDHNRYWPHANPQEWAHDAAPRLQNAISEQLDELAAANEEQMAKLEARTVQQLQSIKKTAQQEIAKARDTSPAERQRLDTLWWLESLYSTSLHCSYRELDNELAAVTMAYDLLSLMSGVMPASLPYLLAEGINRLPGASFREKVSIETLLYNLNKQRSRLPADWLKGIKPSVPDARFSLRDLVIAALLNDAPDINSLLGRAAIAPATEMSLPEFGRAVLRQEHAVRLAATKQ</sequence>
<keyword evidence="5" id="KW-1185">Reference proteome</keyword>
<feature type="region of interest" description="Disordered" evidence="2">
    <location>
        <begin position="140"/>
        <end position="173"/>
    </location>
</feature>
<evidence type="ECO:0000256" key="2">
    <source>
        <dbReference type="SAM" id="MobiDB-lite"/>
    </source>
</evidence>
<protein>
    <submittedName>
        <fullName evidence="4">GTPase-associated system all-helical protein GASH</fullName>
    </submittedName>
</protein>
<reference evidence="5" key="1">
    <citation type="journal article" date="2019" name="Int. J. Syst. Evol. Microbiol.">
        <title>The Global Catalogue of Microorganisms (GCM) 10K type strain sequencing project: providing services to taxonomists for standard genome sequencing and annotation.</title>
        <authorList>
            <consortium name="The Broad Institute Genomics Platform"/>
            <consortium name="The Broad Institute Genome Sequencing Center for Infectious Disease"/>
            <person name="Wu L."/>
            <person name="Ma J."/>
        </authorList>
    </citation>
    <scope>NUCLEOTIDE SEQUENCE [LARGE SCALE GENOMIC DNA]</scope>
    <source>
        <strain evidence="5">CCUG 38813</strain>
    </source>
</reference>
<evidence type="ECO:0000313" key="5">
    <source>
        <dbReference type="Proteomes" id="UP001596031"/>
    </source>
</evidence>
<dbReference type="Pfam" id="PF19994">
    <property type="entry name" value="GASH"/>
    <property type="match status" value="1"/>
</dbReference>
<gene>
    <name evidence="4" type="ORF">ACFPOU_05725</name>
</gene>
<accession>A0ABW0PDZ8</accession>
<evidence type="ECO:0000259" key="3">
    <source>
        <dbReference type="Pfam" id="PF19994"/>
    </source>
</evidence>
<organism evidence="4 5">
    <name type="scientific">Massilia jejuensis</name>
    <dbReference type="NCBI Taxonomy" id="648894"/>
    <lineage>
        <taxon>Bacteria</taxon>
        <taxon>Pseudomonadati</taxon>
        <taxon>Pseudomonadota</taxon>
        <taxon>Betaproteobacteria</taxon>
        <taxon>Burkholderiales</taxon>
        <taxon>Oxalobacteraceae</taxon>
        <taxon>Telluria group</taxon>
        <taxon>Massilia</taxon>
    </lineage>
</organism>
<name>A0ABW0PDZ8_9BURK</name>
<dbReference type="EMBL" id="JBHSMS010000023">
    <property type="protein sequence ID" value="MFC5510618.1"/>
    <property type="molecule type" value="Genomic_DNA"/>
</dbReference>
<feature type="coiled-coil region" evidence="1">
    <location>
        <begin position="219"/>
        <end position="269"/>
    </location>
</feature>